<protein>
    <submittedName>
        <fullName evidence="4">Uncharacterized protein LOC109464186</fullName>
    </submittedName>
</protein>
<dbReference type="Gene3D" id="3.30.160.60">
    <property type="entry name" value="Classic Zinc Finger"/>
    <property type="match status" value="1"/>
</dbReference>
<reference evidence="4" key="1">
    <citation type="submission" date="2025-08" db="UniProtKB">
        <authorList>
            <consortium name="RefSeq"/>
        </authorList>
    </citation>
    <scope>IDENTIFICATION</scope>
    <source>
        <tissue evidence="4">Gonad</tissue>
    </source>
</reference>
<evidence type="ECO:0000313" key="4">
    <source>
        <dbReference type="RefSeq" id="XP_019616679.1"/>
    </source>
</evidence>
<evidence type="ECO:0000256" key="1">
    <source>
        <dbReference type="SAM" id="MobiDB-lite"/>
    </source>
</evidence>
<organism evidence="3 4">
    <name type="scientific">Branchiostoma belcheri</name>
    <name type="common">Amphioxus</name>
    <dbReference type="NCBI Taxonomy" id="7741"/>
    <lineage>
        <taxon>Eukaryota</taxon>
        <taxon>Metazoa</taxon>
        <taxon>Chordata</taxon>
        <taxon>Cephalochordata</taxon>
        <taxon>Leptocardii</taxon>
        <taxon>Amphioxiformes</taxon>
        <taxon>Branchiostomatidae</taxon>
        <taxon>Branchiostoma</taxon>
    </lineage>
</organism>
<dbReference type="SMART" id="SM00355">
    <property type="entry name" value="ZnF_C2H2"/>
    <property type="match status" value="3"/>
</dbReference>
<feature type="domain" description="C2H2-type" evidence="2">
    <location>
        <begin position="117"/>
        <end position="140"/>
    </location>
</feature>
<feature type="domain" description="C2H2-type" evidence="2">
    <location>
        <begin position="53"/>
        <end position="76"/>
    </location>
</feature>
<name>A0A6P4Y2P6_BRABE</name>
<dbReference type="OrthoDB" id="10027779at2759"/>
<dbReference type="KEGG" id="bbel:109464186"/>
<dbReference type="AlphaFoldDB" id="A0A6P4Y2P6"/>
<evidence type="ECO:0000259" key="2">
    <source>
        <dbReference type="SMART" id="SM00355"/>
    </source>
</evidence>
<dbReference type="GeneID" id="109464186"/>
<keyword evidence="3" id="KW-1185">Reference proteome</keyword>
<feature type="domain" description="C2H2-type" evidence="2">
    <location>
        <begin position="26"/>
        <end position="49"/>
    </location>
</feature>
<dbReference type="RefSeq" id="XP_019616679.1">
    <property type="nucleotide sequence ID" value="XM_019761120.1"/>
</dbReference>
<accession>A0A6P4Y2P6</accession>
<gene>
    <name evidence="4" type="primary">LOC109464186</name>
</gene>
<sequence length="348" mass="38730">MSKDHNQLVVNRPYKPRRRRTIGAAYSCRFCTFVTRTGPAVLSYHLQSHLGTRHCPVCGVSAASKPALHQHIARRHIHPDMGHSGDKSFVDKGTYTCSRSCKVCRMVKHYDRRVFDHCCFLCDYSDPNPMDLYHHVMMGHVHITKSRETNTPKSRETAMSGLTEHPPKLSSGIGDFVSQVKDGGENCNSVHVKTDERHQGDGLLTPPQELRTYGKRKSPPVSPLADKPTTNPLKKRRRVFLGSGNSDNCPVPEHTPTETAATSHNNMEWSEELSPAFDRQSNGGTATVGPTYNVGFCSVWVPMALSPPVLHQEVPLDLSLSKAKATPTDTTENTMPVITSVFSWKDYI</sequence>
<evidence type="ECO:0000313" key="3">
    <source>
        <dbReference type="Proteomes" id="UP000515135"/>
    </source>
</evidence>
<dbReference type="Proteomes" id="UP000515135">
    <property type="component" value="Unplaced"/>
</dbReference>
<dbReference type="InterPro" id="IPR013087">
    <property type="entry name" value="Znf_C2H2_type"/>
</dbReference>
<feature type="compositionally biased region" description="Basic and acidic residues" evidence="1">
    <location>
        <begin position="146"/>
        <end position="156"/>
    </location>
</feature>
<feature type="region of interest" description="Disordered" evidence="1">
    <location>
        <begin position="146"/>
        <end position="170"/>
    </location>
</feature>
<feature type="region of interest" description="Disordered" evidence="1">
    <location>
        <begin position="192"/>
        <end position="264"/>
    </location>
</feature>
<proteinExistence type="predicted"/>